<feature type="compositionally biased region" description="Basic and acidic residues" evidence="1">
    <location>
        <begin position="18"/>
        <end position="28"/>
    </location>
</feature>
<feature type="compositionally biased region" description="Acidic residues" evidence="1">
    <location>
        <begin position="431"/>
        <end position="442"/>
    </location>
</feature>
<reference evidence="2" key="1">
    <citation type="submission" date="2018-08" db="EMBL/GenBank/DDBJ databases">
        <title>Draft genome sequence of azole-resistant Aspergillus thermomutatus (Neosartorya pseudofischeri) strain HMR AF 39, isolated from a human nasal aspirate.</title>
        <authorList>
            <person name="Parent-Michaud M."/>
            <person name="Dufresne P.J."/>
            <person name="Fournier E."/>
            <person name="Martineau C."/>
            <person name="Moreira S."/>
            <person name="Perkins V."/>
            <person name="De Repentigny L."/>
            <person name="Dufresne S.F."/>
        </authorList>
    </citation>
    <scope>NUCLEOTIDE SEQUENCE [LARGE SCALE GENOMIC DNA]</scope>
    <source>
        <strain evidence="2">HMR AF 39</strain>
    </source>
</reference>
<dbReference type="GeneID" id="38124997"/>
<feature type="region of interest" description="Disordered" evidence="1">
    <location>
        <begin position="431"/>
        <end position="555"/>
    </location>
</feature>
<evidence type="ECO:0000256" key="1">
    <source>
        <dbReference type="SAM" id="MobiDB-lite"/>
    </source>
</evidence>
<proteinExistence type="predicted"/>
<dbReference type="EMBL" id="NKHU02000191">
    <property type="protein sequence ID" value="RHZ48748.1"/>
    <property type="molecule type" value="Genomic_DNA"/>
</dbReference>
<accession>A0A397GGG4</accession>
<feature type="compositionally biased region" description="Basic residues" evidence="1">
    <location>
        <begin position="491"/>
        <end position="512"/>
    </location>
</feature>
<dbReference type="VEuPathDB" id="FungiDB:CDV56_103023"/>
<evidence type="ECO:0000313" key="2">
    <source>
        <dbReference type="EMBL" id="RHZ48748.1"/>
    </source>
</evidence>
<gene>
    <name evidence="2" type="ORF">CDV56_103023</name>
</gene>
<dbReference type="Proteomes" id="UP000215305">
    <property type="component" value="Unassembled WGS sequence"/>
</dbReference>
<feature type="compositionally biased region" description="Basic and acidic residues" evidence="1">
    <location>
        <begin position="42"/>
        <end position="58"/>
    </location>
</feature>
<feature type="compositionally biased region" description="Basic residues" evidence="1">
    <location>
        <begin position="451"/>
        <end position="465"/>
    </location>
</feature>
<dbReference type="RefSeq" id="XP_026612085.1">
    <property type="nucleotide sequence ID" value="XM_026756642.1"/>
</dbReference>
<feature type="compositionally biased region" description="Acidic residues" evidence="1">
    <location>
        <begin position="471"/>
        <end position="481"/>
    </location>
</feature>
<sequence>MGRKKGGKPKASPARGKQSAEKRLKGNDDSPEGQNSASSIDDAGKRVADSTETDHTGGADDANDVTDLNSEKSDESSEDEAEAKKQRHKRPRRSEWALALIQAFVGEVGAKVKDALQSDPPDLTAVESLLSGLNKDIQSANHANQAHLTDGLLMVNMYRHTYDGWAAKIGMADVQDNAEKGWRAYDATLELLRVFNRENGLPIDWVFSPAATQTMFGERPPSVIEPSPDLEMDSAVEYESESESESESEAGIDGIDALEKRMRKEYSSLSRGKVLYWWPVGTGTQIFVRYGSKRKAIYRVRAGSSMPYSEHDTELVLGQTRGNKKMIIKDDRGSIREAWEYTRNQVDDIVGVGWKIEDDDEAGVNALELIRPRKCAMYPHTRVVVKWKDGQTSLERRGFVRRIANGTSLNGDRMIYLKAREMEKTYWGDEFDGETEESDSGNETETTQSTKRSRHLRHRSRPSRRHWQDSDSSESDADSETSESSLESKPRRSRRHKVSNANKHRAGKKSRRSGQEDRQIRMLQDLLEQLTTKRNSDRPSERSRRSRGVRRSNKP</sequence>
<name>A0A397GGG4_ASPTH</name>
<dbReference type="OrthoDB" id="4369211at2759"/>
<protein>
    <submittedName>
        <fullName evidence="2">Uncharacterized protein</fullName>
    </submittedName>
</protein>
<dbReference type="AlphaFoldDB" id="A0A397GGG4"/>
<feature type="compositionally biased region" description="Basic residues" evidence="1">
    <location>
        <begin position="544"/>
        <end position="555"/>
    </location>
</feature>
<feature type="compositionally biased region" description="Basic and acidic residues" evidence="1">
    <location>
        <begin position="534"/>
        <end position="543"/>
    </location>
</feature>
<evidence type="ECO:0000313" key="3">
    <source>
        <dbReference type="Proteomes" id="UP000215305"/>
    </source>
</evidence>
<comment type="caution">
    <text evidence="2">The sequence shown here is derived from an EMBL/GenBank/DDBJ whole genome shotgun (WGS) entry which is preliminary data.</text>
</comment>
<feature type="region of interest" description="Disordered" evidence="1">
    <location>
        <begin position="1"/>
        <end position="92"/>
    </location>
</feature>
<keyword evidence="3" id="KW-1185">Reference proteome</keyword>
<organism evidence="2 3">
    <name type="scientific">Aspergillus thermomutatus</name>
    <name type="common">Neosartorya pseudofischeri</name>
    <dbReference type="NCBI Taxonomy" id="41047"/>
    <lineage>
        <taxon>Eukaryota</taxon>
        <taxon>Fungi</taxon>
        <taxon>Dikarya</taxon>
        <taxon>Ascomycota</taxon>
        <taxon>Pezizomycotina</taxon>
        <taxon>Eurotiomycetes</taxon>
        <taxon>Eurotiomycetidae</taxon>
        <taxon>Eurotiales</taxon>
        <taxon>Aspergillaceae</taxon>
        <taxon>Aspergillus</taxon>
        <taxon>Aspergillus subgen. Fumigati</taxon>
    </lineage>
</organism>